<dbReference type="Proteomes" id="UP000008983">
    <property type="component" value="Unassembled WGS sequence"/>
</dbReference>
<evidence type="ECO:0000313" key="13">
    <source>
        <dbReference type="Proteomes" id="UP000008983"/>
    </source>
</evidence>
<feature type="region of interest" description="Disordered" evidence="10">
    <location>
        <begin position="472"/>
        <end position="499"/>
    </location>
</feature>
<keyword evidence="6 9" id="KW-0067">ATP-binding</keyword>
<dbReference type="OMA" id="RIPVLNC"/>
<dbReference type="GO" id="GO:0005524">
    <property type="term" value="F:ATP binding"/>
    <property type="evidence" value="ECO:0007669"/>
    <property type="project" value="UniProtKB-UniRule"/>
</dbReference>
<dbReference type="PANTHER" id="PTHR47634">
    <property type="entry name" value="PROTEIN KINASE DOMAIN-CONTAINING PROTEIN-RELATED"/>
    <property type="match status" value="1"/>
</dbReference>
<feature type="binding site" evidence="9">
    <location>
        <position position="138"/>
    </location>
    <ligand>
        <name>ATP</name>
        <dbReference type="ChEBI" id="CHEBI:30616"/>
    </ligand>
</feature>
<keyword evidence="5 12" id="KW-0418">Kinase</keyword>
<dbReference type="InterPro" id="IPR008271">
    <property type="entry name" value="Ser/Thr_kinase_AS"/>
</dbReference>
<name>G0QZQ5_ICHMU</name>
<evidence type="ECO:0000256" key="7">
    <source>
        <dbReference type="ARBA" id="ARBA00047899"/>
    </source>
</evidence>
<evidence type="ECO:0000256" key="1">
    <source>
        <dbReference type="ARBA" id="ARBA00012513"/>
    </source>
</evidence>
<evidence type="ECO:0000256" key="5">
    <source>
        <dbReference type="ARBA" id="ARBA00022777"/>
    </source>
</evidence>
<comment type="catalytic activity">
    <reaction evidence="8">
        <text>L-seryl-[protein] + ATP = O-phospho-L-seryl-[protein] + ADP + H(+)</text>
        <dbReference type="Rhea" id="RHEA:17989"/>
        <dbReference type="Rhea" id="RHEA-COMP:9863"/>
        <dbReference type="Rhea" id="RHEA-COMP:11604"/>
        <dbReference type="ChEBI" id="CHEBI:15378"/>
        <dbReference type="ChEBI" id="CHEBI:29999"/>
        <dbReference type="ChEBI" id="CHEBI:30616"/>
        <dbReference type="ChEBI" id="CHEBI:83421"/>
        <dbReference type="ChEBI" id="CHEBI:456216"/>
        <dbReference type="EC" id="2.7.11.1"/>
    </reaction>
</comment>
<dbReference type="GO" id="GO:0106310">
    <property type="term" value="F:protein serine kinase activity"/>
    <property type="evidence" value="ECO:0007669"/>
    <property type="project" value="RHEA"/>
</dbReference>
<dbReference type="SUPFAM" id="SSF56112">
    <property type="entry name" value="Protein kinase-like (PK-like)"/>
    <property type="match status" value="1"/>
</dbReference>
<feature type="compositionally biased region" description="Acidic residues" evidence="10">
    <location>
        <begin position="478"/>
        <end position="496"/>
    </location>
</feature>
<keyword evidence="13" id="KW-1185">Reference proteome</keyword>
<dbReference type="GO" id="GO:0050684">
    <property type="term" value="P:regulation of mRNA processing"/>
    <property type="evidence" value="ECO:0007669"/>
    <property type="project" value="TreeGrafter"/>
</dbReference>
<dbReference type="FunCoup" id="G0QZQ5">
    <property type="interactions" value="118"/>
</dbReference>
<dbReference type="Pfam" id="PF00069">
    <property type="entry name" value="Pkinase"/>
    <property type="match status" value="2"/>
</dbReference>
<evidence type="ECO:0000256" key="10">
    <source>
        <dbReference type="SAM" id="MobiDB-lite"/>
    </source>
</evidence>
<dbReference type="Gene3D" id="3.30.200.20">
    <property type="entry name" value="Phosphorylase Kinase, domain 1"/>
    <property type="match status" value="1"/>
</dbReference>
<dbReference type="AlphaFoldDB" id="G0QZQ5"/>
<evidence type="ECO:0000256" key="9">
    <source>
        <dbReference type="PROSITE-ProRule" id="PRU10141"/>
    </source>
</evidence>
<dbReference type="GeneID" id="14905397"/>
<evidence type="ECO:0000256" key="6">
    <source>
        <dbReference type="ARBA" id="ARBA00022840"/>
    </source>
</evidence>
<dbReference type="InterPro" id="IPR011009">
    <property type="entry name" value="Kinase-like_dom_sf"/>
</dbReference>
<feature type="domain" description="Protein kinase" evidence="11">
    <location>
        <begin position="109"/>
        <end position="428"/>
    </location>
</feature>
<organism evidence="12 13">
    <name type="scientific">Ichthyophthirius multifiliis</name>
    <name type="common">White spot disease agent</name>
    <name type="synonym">Ich</name>
    <dbReference type="NCBI Taxonomy" id="5932"/>
    <lineage>
        <taxon>Eukaryota</taxon>
        <taxon>Sar</taxon>
        <taxon>Alveolata</taxon>
        <taxon>Ciliophora</taxon>
        <taxon>Intramacronucleata</taxon>
        <taxon>Oligohymenophorea</taxon>
        <taxon>Hymenostomatida</taxon>
        <taxon>Ophryoglenina</taxon>
        <taxon>Ichthyophthirius</taxon>
    </lineage>
</organism>
<evidence type="ECO:0000313" key="12">
    <source>
        <dbReference type="EMBL" id="EGR29294.1"/>
    </source>
</evidence>
<evidence type="ECO:0000256" key="8">
    <source>
        <dbReference type="ARBA" id="ARBA00048679"/>
    </source>
</evidence>
<protein>
    <recommendedName>
        <fullName evidence="1">non-specific serine/threonine protein kinase</fullName>
        <ecNumber evidence="1">2.7.11.1</ecNumber>
    </recommendedName>
</protein>
<dbReference type="PROSITE" id="PS00108">
    <property type="entry name" value="PROTEIN_KINASE_ST"/>
    <property type="match status" value="1"/>
</dbReference>
<dbReference type="eggNOG" id="KOG1290">
    <property type="taxonomic scope" value="Eukaryota"/>
</dbReference>
<evidence type="ECO:0000256" key="2">
    <source>
        <dbReference type="ARBA" id="ARBA00022527"/>
    </source>
</evidence>
<dbReference type="InterPro" id="IPR017441">
    <property type="entry name" value="Protein_kinase_ATP_BS"/>
</dbReference>
<dbReference type="SMART" id="SM00220">
    <property type="entry name" value="S_TKc"/>
    <property type="match status" value="1"/>
</dbReference>
<dbReference type="PROSITE" id="PS50011">
    <property type="entry name" value="PROTEIN_KINASE_DOM"/>
    <property type="match status" value="1"/>
</dbReference>
<dbReference type="EMBL" id="GL984165">
    <property type="protein sequence ID" value="EGR29294.1"/>
    <property type="molecule type" value="Genomic_DNA"/>
</dbReference>
<keyword evidence="3 12" id="KW-0808">Transferase</keyword>
<dbReference type="STRING" id="857967.G0QZQ5"/>
<dbReference type="InterPro" id="IPR051334">
    <property type="entry name" value="SRPK"/>
</dbReference>
<sequence>MLSFNEDIIEKENKILKESNLKTNYFAEDKQTKSQNVYQNQDNTNQCFEQKNQQEATQTDSQNNNEEQTLEQLLDQVGQEHDSEDEGIQDYKIGGYHPVHIGEVINKRYVVIQKIGWGHFSTVWLAKDFKYETYVALKVQKCANNYLEAAFDEVEVLQKVAQKCKDPEWLKDLQKYHQDENRKYLTKDDCQVVQLLNSFIYNGPYGSHFCFVFEILGVNLLEVIKRYNYQGVPMNLCRKIAKQCLIGLDFLDRYCNVIHTDLKPENVLLQLTQEDLKDIVENGQIKGREVCEQRLQVIRKLLGLQEIMDIKEEKINENEKKEAVLIGNMYNQTADIWSLACMLFEILTGDFLFEPRKGPNFSKNDDHLAQIQELCKKFPKNYALKGTNSKISYQRKEAREFEDFMMQMLNCIPEKRKTAQQMLEHPWLKGQTNEYEYKMNEQQYNDYMKAKQKQIDIAKLIGYEIEQDKNYISSSDDHDADNEQNDNLGEDEDDSQFYDYKPNIDRKLVDRSFTNLGYIGYGDGINFGELDNAGNWQFINTK</sequence>
<dbReference type="EC" id="2.7.11.1" evidence="1"/>
<dbReference type="RefSeq" id="XP_004030530.1">
    <property type="nucleotide sequence ID" value="XM_004030482.1"/>
</dbReference>
<dbReference type="InterPro" id="IPR000719">
    <property type="entry name" value="Prot_kinase_dom"/>
</dbReference>
<proteinExistence type="predicted"/>
<evidence type="ECO:0000256" key="4">
    <source>
        <dbReference type="ARBA" id="ARBA00022741"/>
    </source>
</evidence>
<reference evidence="12 13" key="1">
    <citation type="submission" date="2011-07" db="EMBL/GenBank/DDBJ databases">
        <authorList>
            <person name="Coyne R."/>
            <person name="Brami D."/>
            <person name="Johnson J."/>
            <person name="Hostetler J."/>
            <person name="Hannick L."/>
            <person name="Clark T."/>
            <person name="Cassidy-Hanley D."/>
            <person name="Inman J."/>
        </authorList>
    </citation>
    <scope>NUCLEOTIDE SEQUENCE [LARGE SCALE GENOMIC DNA]</scope>
    <source>
        <strain evidence="12 13">G5</strain>
    </source>
</reference>
<dbReference type="PANTHER" id="PTHR47634:SF9">
    <property type="entry name" value="PROTEIN KINASE DOMAIN-CONTAINING PROTEIN-RELATED"/>
    <property type="match status" value="1"/>
</dbReference>
<keyword evidence="4 9" id="KW-0547">Nucleotide-binding</keyword>
<dbReference type="InParanoid" id="G0QZQ5"/>
<dbReference type="PROSITE" id="PS00107">
    <property type="entry name" value="PROTEIN_KINASE_ATP"/>
    <property type="match status" value="1"/>
</dbReference>
<evidence type="ECO:0000259" key="11">
    <source>
        <dbReference type="PROSITE" id="PS50011"/>
    </source>
</evidence>
<dbReference type="GO" id="GO:0000245">
    <property type="term" value="P:spliceosomal complex assembly"/>
    <property type="evidence" value="ECO:0007669"/>
    <property type="project" value="TreeGrafter"/>
</dbReference>
<evidence type="ECO:0000256" key="3">
    <source>
        <dbReference type="ARBA" id="ARBA00022679"/>
    </source>
</evidence>
<gene>
    <name evidence="12" type="ORF">IMG5_159080</name>
</gene>
<accession>G0QZQ5</accession>
<keyword evidence="2" id="KW-0723">Serine/threonine-protein kinase</keyword>
<dbReference type="Gene3D" id="1.10.510.10">
    <property type="entry name" value="Transferase(Phosphotransferase) domain 1"/>
    <property type="match status" value="2"/>
</dbReference>
<comment type="catalytic activity">
    <reaction evidence="7">
        <text>L-threonyl-[protein] + ATP = O-phospho-L-threonyl-[protein] + ADP + H(+)</text>
        <dbReference type="Rhea" id="RHEA:46608"/>
        <dbReference type="Rhea" id="RHEA-COMP:11060"/>
        <dbReference type="Rhea" id="RHEA-COMP:11605"/>
        <dbReference type="ChEBI" id="CHEBI:15378"/>
        <dbReference type="ChEBI" id="CHEBI:30013"/>
        <dbReference type="ChEBI" id="CHEBI:30616"/>
        <dbReference type="ChEBI" id="CHEBI:61977"/>
        <dbReference type="ChEBI" id="CHEBI:456216"/>
        <dbReference type="EC" id="2.7.11.1"/>
    </reaction>
</comment>
<dbReference type="OrthoDB" id="2649at2759"/>
<dbReference type="GO" id="GO:0004674">
    <property type="term" value="F:protein serine/threonine kinase activity"/>
    <property type="evidence" value="ECO:0007669"/>
    <property type="project" value="UniProtKB-KW"/>
</dbReference>